<evidence type="ECO:0000256" key="8">
    <source>
        <dbReference type="ARBA" id="ARBA00023012"/>
    </source>
</evidence>
<keyword evidence="9" id="KW-0812">Transmembrane</keyword>
<evidence type="ECO:0000256" key="7">
    <source>
        <dbReference type="ARBA" id="ARBA00022840"/>
    </source>
</evidence>
<comment type="caution">
    <text evidence="11">The sequence shown here is derived from an EMBL/GenBank/DDBJ whole genome shotgun (WGS) entry which is preliminary data.</text>
</comment>
<dbReference type="CDD" id="cd16917">
    <property type="entry name" value="HATPase_UhpB-NarQ-NarX-like"/>
    <property type="match status" value="1"/>
</dbReference>
<dbReference type="InterPro" id="IPR050482">
    <property type="entry name" value="Sensor_HK_TwoCompSys"/>
</dbReference>
<evidence type="ECO:0000256" key="4">
    <source>
        <dbReference type="ARBA" id="ARBA00022679"/>
    </source>
</evidence>
<name>A0A365H4D9_9ACTN</name>
<feature type="domain" description="Histidine kinase/HSP90-like ATPase" evidence="10">
    <location>
        <begin position="304"/>
        <end position="401"/>
    </location>
</feature>
<dbReference type="RefSeq" id="WP_111868780.1">
    <property type="nucleotide sequence ID" value="NZ_QLYX01000007.1"/>
</dbReference>
<dbReference type="GO" id="GO:0046983">
    <property type="term" value="F:protein dimerization activity"/>
    <property type="evidence" value="ECO:0007669"/>
    <property type="project" value="InterPro"/>
</dbReference>
<dbReference type="Gene3D" id="3.30.565.10">
    <property type="entry name" value="Histidine kinase-like ATPase, C-terminal domain"/>
    <property type="match status" value="1"/>
</dbReference>
<feature type="transmembrane region" description="Helical" evidence="9">
    <location>
        <begin position="140"/>
        <end position="157"/>
    </location>
</feature>
<keyword evidence="7" id="KW-0067">ATP-binding</keyword>
<dbReference type="Proteomes" id="UP000251891">
    <property type="component" value="Unassembled WGS sequence"/>
</dbReference>
<keyword evidence="8" id="KW-0902">Two-component regulatory system</keyword>
<dbReference type="EMBL" id="QLYX01000007">
    <property type="protein sequence ID" value="RAY13975.1"/>
    <property type="molecule type" value="Genomic_DNA"/>
</dbReference>
<feature type="transmembrane region" description="Helical" evidence="9">
    <location>
        <begin position="21"/>
        <end position="37"/>
    </location>
</feature>
<keyword evidence="9" id="KW-1133">Transmembrane helix</keyword>
<dbReference type="Gene3D" id="1.20.5.1930">
    <property type="match status" value="1"/>
</dbReference>
<evidence type="ECO:0000313" key="11">
    <source>
        <dbReference type="EMBL" id="RAY13975.1"/>
    </source>
</evidence>
<dbReference type="Pfam" id="PF07730">
    <property type="entry name" value="HisKA_3"/>
    <property type="match status" value="1"/>
</dbReference>
<comment type="catalytic activity">
    <reaction evidence="1">
        <text>ATP + protein L-histidine = ADP + protein N-phospho-L-histidine.</text>
        <dbReference type="EC" id="2.7.13.3"/>
    </reaction>
</comment>
<evidence type="ECO:0000256" key="3">
    <source>
        <dbReference type="ARBA" id="ARBA00022553"/>
    </source>
</evidence>
<dbReference type="Pfam" id="PF23539">
    <property type="entry name" value="DUF7134"/>
    <property type="match status" value="1"/>
</dbReference>
<keyword evidence="3" id="KW-0597">Phosphoprotein</keyword>
<evidence type="ECO:0000256" key="1">
    <source>
        <dbReference type="ARBA" id="ARBA00000085"/>
    </source>
</evidence>
<dbReference type="OrthoDB" id="227596at2"/>
<dbReference type="InterPro" id="IPR011712">
    <property type="entry name" value="Sig_transdc_His_kin_sub3_dim/P"/>
</dbReference>
<keyword evidence="5" id="KW-0547">Nucleotide-binding</keyword>
<evidence type="ECO:0000256" key="9">
    <source>
        <dbReference type="SAM" id="Phobius"/>
    </source>
</evidence>
<dbReference type="InterPro" id="IPR036890">
    <property type="entry name" value="HATPase_C_sf"/>
</dbReference>
<dbReference type="PANTHER" id="PTHR24421:SF10">
    <property type="entry name" value="NITRATE_NITRITE SENSOR PROTEIN NARQ"/>
    <property type="match status" value="1"/>
</dbReference>
<organism evidence="11 12">
    <name type="scientific">Actinomadura craniellae</name>
    <dbReference type="NCBI Taxonomy" id="2231787"/>
    <lineage>
        <taxon>Bacteria</taxon>
        <taxon>Bacillati</taxon>
        <taxon>Actinomycetota</taxon>
        <taxon>Actinomycetes</taxon>
        <taxon>Streptosporangiales</taxon>
        <taxon>Thermomonosporaceae</taxon>
        <taxon>Actinomadura</taxon>
    </lineage>
</organism>
<dbReference type="GO" id="GO:0016020">
    <property type="term" value="C:membrane"/>
    <property type="evidence" value="ECO:0007669"/>
    <property type="project" value="InterPro"/>
</dbReference>
<protein>
    <recommendedName>
        <fullName evidence="2">histidine kinase</fullName>
        <ecNumber evidence="2">2.7.13.3</ecNumber>
    </recommendedName>
</protein>
<dbReference type="PANTHER" id="PTHR24421">
    <property type="entry name" value="NITRATE/NITRITE SENSOR PROTEIN NARX-RELATED"/>
    <property type="match status" value="1"/>
</dbReference>
<reference evidence="11 12" key="1">
    <citation type="submission" date="2018-06" db="EMBL/GenBank/DDBJ databases">
        <title>Actinomadura craniellae sp. nov. isolated from marine sponge Craniella sp.</title>
        <authorList>
            <person name="Li L."/>
            <person name="Xu Q.H."/>
            <person name="Lin H.W."/>
            <person name="Lu Y.H."/>
        </authorList>
    </citation>
    <scope>NUCLEOTIDE SEQUENCE [LARGE SCALE GENOMIC DNA]</scope>
    <source>
        <strain evidence="11 12">LHW63021</strain>
    </source>
</reference>
<dbReference type="Pfam" id="PF02518">
    <property type="entry name" value="HATPase_c"/>
    <property type="match status" value="1"/>
</dbReference>
<accession>A0A365H4D9</accession>
<dbReference type="EC" id="2.7.13.3" evidence="2"/>
<feature type="transmembrane region" description="Helical" evidence="9">
    <location>
        <begin position="74"/>
        <end position="105"/>
    </location>
</feature>
<dbReference type="InterPro" id="IPR003594">
    <property type="entry name" value="HATPase_dom"/>
</dbReference>
<sequence length="401" mass="43331">MSPRIRSLCSVLRTRPELRDALVAALLLAVGLPQYFLDRVPPELGYHPPDLRSAALIVAVTGAVAVRQRLPMTVLVLVLAGEMALAALGYPPSVADVVALLLAIYSVAAHRALAHSALGGVLAVVGLNVVLAMLPEPLSLINYLTNMTLVVGVWWLGRSLRLRRAYLTELEDRTSRLERARGSDARAARVEERSRIARELHDVVAHHVSVMTVQAGAARRILDRNPEGAREALGTIEEVGRTALSEMRRIVGVLRTDRDAEAQEPRLAPQPGMGDVGELVDSVRETGLAVQLWVEGESRALSPGVDLAAFRLIQEALTNTLKHAGPQARAWVRLRYTDRDLTVEVEDDGRGAATSIGDNGDNPGHGLVGMYERVALYGGELRIGPRMGGGFGVRARFPLEA</sequence>
<proteinExistence type="predicted"/>
<dbReference type="SMART" id="SM00387">
    <property type="entry name" value="HATPase_c"/>
    <property type="match status" value="1"/>
</dbReference>
<dbReference type="AlphaFoldDB" id="A0A365H4D9"/>
<evidence type="ECO:0000313" key="12">
    <source>
        <dbReference type="Proteomes" id="UP000251891"/>
    </source>
</evidence>
<evidence type="ECO:0000259" key="10">
    <source>
        <dbReference type="SMART" id="SM00387"/>
    </source>
</evidence>
<dbReference type="InterPro" id="IPR055558">
    <property type="entry name" value="DUF7134"/>
</dbReference>
<keyword evidence="4" id="KW-0808">Transferase</keyword>
<gene>
    <name evidence="11" type="ORF">DPM19_16935</name>
</gene>
<evidence type="ECO:0000256" key="6">
    <source>
        <dbReference type="ARBA" id="ARBA00022777"/>
    </source>
</evidence>
<keyword evidence="6 11" id="KW-0418">Kinase</keyword>
<dbReference type="GO" id="GO:0000155">
    <property type="term" value="F:phosphorelay sensor kinase activity"/>
    <property type="evidence" value="ECO:0007669"/>
    <property type="project" value="InterPro"/>
</dbReference>
<keyword evidence="12" id="KW-1185">Reference proteome</keyword>
<keyword evidence="9" id="KW-0472">Membrane</keyword>
<feature type="transmembrane region" description="Helical" evidence="9">
    <location>
        <begin position="112"/>
        <end position="134"/>
    </location>
</feature>
<evidence type="ECO:0000256" key="5">
    <source>
        <dbReference type="ARBA" id="ARBA00022741"/>
    </source>
</evidence>
<evidence type="ECO:0000256" key="2">
    <source>
        <dbReference type="ARBA" id="ARBA00012438"/>
    </source>
</evidence>
<dbReference type="GO" id="GO:0005524">
    <property type="term" value="F:ATP binding"/>
    <property type="evidence" value="ECO:0007669"/>
    <property type="project" value="UniProtKB-KW"/>
</dbReference>
<dbReference type="SUPFAM" id="SSF55874">
    <property type="entry name" value="ATPase domain of HSP90 chaperone/DNA topoisomerase II/histidine kinase"/>
    <property type="match status" value="1"/>
</dbReference>